<accession>A0A1T4X512</accession>
<reference evidence="4" key="1">
    <citation type="submission" date="2017-02" db="EMBL/GenBank/DDBJ databases">
        <authorList>
            <person name="Varghese N."/>
            <person name="Submissions S."/>
        </authorList>
    </citation>
    <scope>NUCLEOTIDE SEQUENCE [LARGE SCALE GENOMIC DNA]</scope>
    <source>
        <strain evidence="4">ATCC 49788</strain>
    </source>
</reference>
<dbReference type="RefSeq" id="WP_078922928.1">
    <property type="nucleotide sequence ID" value="NZ_FUYB01000012.1"/>
</dbReference>
<protein>
    <recommendedName>
        <fullName evidence="2">Lcl C-terminal domain-containing protein</fullName>
    </recommendedName>
</protein>
<feature type="domain" description="Lcl C-terminal" evidence="2">
    <location>
        <begin position="44"/>
        <end position="177"/>
    </location>
</feature>
<organism evidence="3 4">
    <name type="scientific">Thiothrix eikelboomii</name>
    <dbReference type="NCBI Taxonomy" id="92487"/>
    <lineage>
        <taxon>Bacteria</taxon>
        <taxon>Pseudomonadati</taxon>
        <taxon>Pseudomonadota</taxon>
        <taxon>Gammaproteobacteria</taxon>
        <taxon>Thiotrichales</taxon>
        <taxon>Thiotrichaceae</taxon>
        <taxon>Thiothrix</taxon>
    </lineage>
</organism>
<evidence type="ECO:0000256" key="1">
    <source>
        <dbReference type="SAM" id="SignalP"/>
    </source>
</evidence>
<dbReference type="InterPro" id="IPR011460">
    <property type="entry name" value="Lcl_C"/>
</dbReference>
<dbReference type="PANTHER" id="PTHR35812">
    <property type="entry name" value="LIPOPROTEIN"/>
    <property type="match status" value="1"/>
</dbReference>
<dbReference type="Proteomes" id="UP000190460">
    <property type="component" value="Unassembled WGS sequence"/>
</dbReference>
<keyword evidence="1" id="KW-0732">Signal</keyword>
<evidence type="ECO:0000259" key="2">
    <source>
        <dbReference type="Pfam" id="PF07603"/>
    </source>
</evidence>
<proteinExistence type="predicted"/>
<dbReference type="OrthoDB" id="9793251at2"/>
<sequence length="180" mass="20136">MNKLAWVLTLILTPIYALANYQPCKIGLITETTPSSQFTDNQDGTVTDLKTKLIWKKCAEGQRWEASSNSCLVGDGTVIQYNWREALELANTTNSSGGFAGSVNWRLPNIKELSSIIENACYGPAINLSVFPSTPAGIFWSATPYIGGNEYAWSVRFNYGQNSMNYKYDYYFARLVRDPN</sequence>
<dbReference type="EMBL" id="FUYB01000012">
    <property type="protein sequence ID" value="SKA83931.1"/>
    <property type="molecule type" value="Genomic_DNA"/>
</dbReference>
<feature type="signal peptide" evidence="1">
    <location>
        <begin position="1"/>
        <end position="19"/>
    </location>
</feature>
<dbReference type="STRING" id="92487.SAMN02745130_02456"/>
<name>A0A1T4X512_9GAMM</name>
<gene>
    <name evidence="3" type="ORF">SAMN02745130_02456</name>
</gene>
<keyword evidence="4" id="KW-1185">Reference proteome</keyword>
<dbReference type="PANTHER" id="PTHR35812:SF1">
    <property type="entry name" value="LIPOPROTEIN"/>
    <property type="match status" value="1"/>
</dbReference>
<dbReference type="Pfam" id="PF07603">
    <property type="entry name" value="Lcl_C"/>
    <property type="match status" value="1"/>
</dbReference>
<feature type="chain" id="PRO_5013046645" description="Lcl C-terminal domain-containing protein" evidence="1">
    <location>
        <begin position="20"/>
        <end position="180"/>
    </location>
</feature>
<evidence type="ECO:0000313" key="4">
    <source>
        <dbReference type="Proteomes" id="UP000190460"/>
    </source>
</evidence>
<evidence type="ECO:0000313" key="3">
    <source>
        <dbReference type="EMBL" id="SKA83931.1"/>
    </source>
</evidence>
<dbReference type="AlphaFoldDB" id="A0A1T4X512"/>